<organism evidence="4 5">
    <name type="scientific">Actinomycetospora aurantiaca</name>
    <dbReference type="NCBI Taxonomy" id="3129233"/>
    <lineage>
        <taxon>Bacteria</taxon>
        <taxon>Bacillati</taxon>
        <taxon>Actinomycetota</taxon>
        <taxon>Actinomycetes</taxon>
        <taxon>Pseudonocardiales</taxon>
        <taxon>Pseudonocardiaceae</taxon>
        <taxon>Actinomycetospora</taxon>
    </lineage>
</organism>
<dbReference type="RefSeq" id="WP_337694011.1">
    <property type="nucleotide sequence ID" value="NZ_JBBEGN010000002.1"/>
</dbReference>
<dbReference type="EMBL" id="JBBEGN010000002">
    <property type="protein sequence ID" value="MEJ2867405.1"/>
    <property type="molecule type" value="Genomic_DNA"/>
</dbReference>
<evidence type="ECO:0000256" key="1">
    <source>
        <dbReference type="ARBA" id="ARBA00004196"/>
    </source>
</evidence>
<evidence type="ECO:0000313" key="4">
    <source>
        <dbReference type="EMBL" id="MEJ2867405.1"/>
    </source>
</evidence>
<reference evidence="4 5" key="1">
    <citation type="submission" date="2024-03" db="EMBL/GenBank/DDBJ databases">
        <title>Actinomycetospora sp. OC33-EN08, a novel actinomycete isolated from wild orchid (Aerides multiflora).</title>
        <authorList>
            <person name="Suriyachadkun C."/>
        </authorList>
    </citation>
    <scope>NUCLEOTIDE SEQUENCE [LARGE SCALE GENOMIC DNA]</scope>
    <source>
        <strain evidence="4 5">OC33-EN08</strain>
    </source>
</reference>
<keyword evidence="3" id="KW-0812">Transmembrane</keyword>
<gene>
    <name evidence="4" type="ORF">WCD74_06475</name>
</gene>
<name>A0ABU8ML72_9PSEU</name>
<dbReference type="Proteomes" id="UP001385809">
    <property type="component" value="Unassembled WGS sequence"/>
</dbReference>
<accession>A0ABU8ML72</accession>
<dbReference type="Gene3D" id="2.40.50.100">
    <property type="match status" value="1"/>
</dbReference>
<sequence>MTGVAVVGTPSPPARRPRRRGRAVVATLVLLAVVVVVGGLALGADAPPRVETVPVGRGSVVAEAHTGGTVVSRTAAAAGFAVDGVVATVEVSDGAVVSTGDVLATLDDRAARPRMEAAAAAVTADEQARDAAAAAPVPDPVALARLDATLSADRAALAEARRVVDAGVLRAPQDGTVTAVRVQAGTRVTAGSPPAVEIADLAALAVRVGLEPAQVASVLTGRTAFVTPGAGTPGADPAATARRRGEVVAVAPAPGPDGRYAVSIAAPLPDSARIGLPVDVDVVLARRDGVLVLPPEAVRPGPAPGTATVVVQRGQGPAGAVATTVGVGLVGDGGVEVLDGLDEGDVVVLGAGPAPATAS</sequence>
<comment type="caution">
    <text evidence="4">The sequence shown here is derived from an EMBL/GenBank/DDBJ whole genome shotgun (WGS) entry which is preliminary data.</text>
</comment>
<evidence type="ECO:0000313" key="5">
    <source>
        <dbReference type="Proteomes" id="UP001385809"/>
    </source>
</evidence>
<comment type="subcellular location">
    <subcellularLocation>
        <location evidence="1">Cell envelope</location>
    </subcellularLocation>
</comment>
<dbReference type="Gene3D" id="2.40.420.20">
    <property type="match status" value="1"/>
</dbReference>
<keyword evidence="3" id="KW-0472">Membrane</keyword>
<feature type="transmembrane region" description="Helical" evidence="3">
    <location>
        <begin position="23"/>
        <end position="44"/>
    </location>
</feature>
<keyword evidence="3" id="KW-1133">Transmembrane helix</keyword>
<proteinExistence type="predicted"/>
<keyword evidence="2" id="KW-0175">Coiled coil</keyword>
<evidence type="ECO:0000256" key="3">
    <source>
        <dbReference type="SAM" id="Phobius"/>
    </source>
</evidence>
<protein>
    <submittedName>
        <fullName evidence="4">HlyD family efflux transporter periplasmic adaptor subunit</fullName>
    </submittedName>
</protein>
<keyword evidence="5" id="KW-1185">Reference proteome</keyword>
<dbReference type="PANTHER" id="PTHR32347:SF23">
    <property type="entry name" value="BLL5650 PROTEIN"/>
    <property type="match status" value="1"/>
</dbReference>
<dbReference type="InterPro" id="IPR050465">
    <property type="entry name" value="UPF0194_transport"/>
</dbReference>
<evidence type="ECO:0000256" key="2">
    <source>
        <dbReference type="ARBA" id="ARBA00023054"/>
    </source>
</evidence>
<dbReference type="SUPFAM" id="SSF111369">
    <property type="entry name" value="HlyD-like secretion proteins"/>
    <property type="match status" value="1"/>
</dbReference>
<dbReference type="PANTHER" id="PTHR32347">
    <property type="entry name" value="EFFLUX SYSTEM COMPONENT YKNX-RELATED"/>
    <property type="match status" value="1"/>
</dbReference>